<gene>
    <name evidence="4" type="ORF">AArcSl_0915</name>
</gene>
<dbReference type="GO" id="GO:0008171">
    <property type="term" value="F:O-methyltransferase activity"/>
    <property type="evidence" value="ECO:0007669"/>
    <property type="project" value="InterPro"/>
</dbReference>
<dbReference type="InterPro" id="IPR002935">
    <property type="entry name" value="SAM_O-MeTrfase"/>
</dbReference>
<dbReference type="PROSITE" id="PS51682">
    <property type="entry name" value="SAM_OMT_I"/>
    <property type="match status" value="1"/>
</dbReference>
<dbReference type="InterPro" id="IPR029063">
    <property type="entry name" value="SAM-dependent_MTases_sf"/>
</dbReference>
<dbReference type="Gene3D" id="3.40.50.150">
    <property type="entry name" value="Vaccinia Virus protein VP39"/>
    <property type="match status" value="1"/>
</dbReference>
<organism evidence="4 5">
    <name type="scientific">Halalkaliarchaeum desulfuricum</name>
    <dbReference type="NCBI Taxonomy" id="2055893"/>
    <lineage>
        <taxon>Archaea</taxon>
        <taxon>Methanobacteriati</taxon>
        <taxon>Methanobacteriota</taxon>
        <taxon>Stenosarchaea group</taxon>
        <taxon>Halobacteria</taxon>
        <taxon>Halobacteriales</taxon>
        <taxon>Haloferacaceae</taxon>
        <taxon>Halalkaliarchaeum</taxon>
    </lineage>
</organism>
<evidence type="ECO:0000313" key="5">
    <source>
        <dbReference type="Proteomes" id="UP000263012"/>
    </source>
</evidence>
<dbReference type="RefSeq" id="WP_119815673.1">
    <property type="nucleotide sequence ID" value="NZ_CP025066.1"/>
</dbReference>
<keyword evidence="3" id="KW-0949">S-adenosyl-L-methionine</keyword>
<dbReference type="KEGG" id="hdf:AArcSl_0915"/>
<proteinExistence type="predicted"/>
<dbReference type="PANTHER" id="PTHR43167">
    <property type="entry name" value="PUTATIVE (AFU_ORTHOLOGUE AFUA_6G01830)-RELATED"/>
    <property type="match status" value="1"/>
</dbReference>
<evidence type="ECO:0000256" key="2">
    <source>
        <dbReference type="ARBA" id="ARBA00022679"/>
    </source>
</evidence>
<dbReference type="EMBL" id="CP025066">
    <property type="protein sequence ID" value="AUX08553.1"/>
    <property type="molecule type" value="Genomic_DNA"/>
</dbReference>
<keyword evidence="2 4" id="KW-0808">Transferase</keyword>
<dbReference type="GO" id="GO:0032259">
    <property type="term" value="P:methylation"/>
    <property type="evidence" value="ECO:0007669"/>
    <property type="project" value="UniProtKB-KW"/>
</dbReference>
<evidence type="ECO:0000256" key="1">
    <source>
        <dbReference type="ARBA" id="ARBA00022603"/>
    </source>
</evidence>
<protein>
    <submittedName>
        <fullName evidence="4">O-methyltransferase family 3</fullName>
    </submittedName>
</protein>
<dbReference type="CDD" id="cd02440">
    <property type="entry name" value="AdoMet_MTases"/>
    <property type="match status" value="1"/>
</dbReference>
<sequence length="221" mass="24000">MSHRTDTLETFLEATAPDPTPLQREMAETATELSFPIVGPVAGGVLAQLTRLTAADRVFEFGSGFGYSATWFVRGGATDVVCTEFDQDEVELGREFLADAGFKDRITFEYGDALETIERHDGPFDVVLIDHQKHRYAEAYDAVRPKLSDTAVVVADNVVRGPLDFEALSAHFSDGTPLPSNEEDEGTWGIGTYLKRVKRDTDAETVVLPVGSGIAVSAVTP</sequence>
<name>A0A343THI1_9EURY</name>
<dbReference type="PANTHER" id="PTHR43167:SF1">
    <property type="entry name" value="PUTATIVE (AFU_ORTHOLOGUE AFUA_6G01830)-RELATED"/>
    <property type="match status" value="1"/>
</dbReference>
<dbReference type="AlphaFoldDB" id="A0A343THI1"/>
<reference evidence="5" key="1">
    <citation type="submission" date="2017-11" db="EMBL/GenBank/DDBJ databases">
        <title>Phenotypic and genomic properties of facultatively anaerobic sulfur-reducing natronoarchaea from hypersaline soda lakes.</title>
        <authorList>
            <person name="Sorokin D.Y."/>
            <person name="Kublanov I.V."/>
            <person name="Roman P."/>
            <person name="Sinninghe Damste J.S."/>
            <person name="Golyshin P.N."/>
            <person name="Rojo D."/>
            <person name="Ciordia S."/>
            <person name="Mena M.D.C."/>
            <person name="Ferrer M."/>
            <person name="Messina E."/>
            <person name="Smedile F."/>
            <person name="La Spada G."/>
            <person name="La Cono V."/>
            <person name="Yakimov M.M."/>
        </authorList>
    </citation>
    <scope>NUCLEOTIDE SEQUENCE [LARGE SCALE GENOMIC DNA]</scope>
    <source>
        <strain evidence="5">AArc-Sl</strain>
    </source>
</reference>
<dbReference type="Pfam" id="PF01596">
    <property type="entry name" value="Methyltransf_3"/>
    <property type="match status" value="1"/>
</dbReference>
<dbReference type="OrthoDB" id="21414at2157"/>
<evidence type="ECO:0000256" key="3">
    <source>
        <dbReference type="ARBA" id="ARBA00022691"/>
    </source>
</evidence>
<dbReference type="Proteomes" id="UP000263012">
    <property type="component" value="Chromosome"/>
</dbReference>
<evidence type="ECO:0000313" key="4">
    <source>
        <dbReference type="EMBL" id="AUX08553.1"/>
    </source>
</evidence>
<keyword evidence="1 4" id="KW-0489">Methyltransferase</keyword>
<keyword evidence="5" id="KW-1185">Reference proteome</keyword>
<dbReference type="GeneID" id="37877260"/>
<accession>A0A343THI1</accession>
<dbReference type="SUPFAM" id="SSF53335">
    <property type="entry name" value="S-adenosyl-L-methionine-dependent methyltransferases"/>
    <property type="match status" value="1"/>
</dbReference>